<proteinExistence type="predicted"/>
<gene>
    <name evidence="1" type="ORF">CGLO_14227</name>
</gene>
<dbReference type="Proteomes" id="UP000015530">
    <property type="component" value="Unassembled WGS sequence"/>
</dbReference>
<accession>T0JUQ6</accession>
<organism evidence="1 2">
    <name type="scientific">Colletotrichum gloeosporioides (strain Cg-14)</name>
    <name type="common">Anthracnose fungus</name>
    <name type="synonym">Glomerella cingulata</name>
    <dbReference type="NCBI Taxonomy" id="1237896"/>
    <lineage>
        <taxon>Eukaryota</taxon>
        <taxon>Fungi</taxon>
        <taxon>Dikarya</taxon>
        <taxon>Ascomycota</taxon>
        <taxon>Pezizomycotina</taxon>
        <taxon>Sordariomycetes</taxon>
        <taxon>Hypocreomycetidae</taxon>
        <taxon>Glomerellales</taxon>
        <taxon>Glomerellaceae</taxon>
        <taxon>Colletotrichum</taxon>
        <taxon>Colletotrichum gloeosporioides species complex</taxon>
    </lineage>
</organism>
<comment type="caution">
    <text evidence="1">The sequence shown here is derived from an EMBL/GenBank/DDBJ whole genome shotgun (WGS) entry which is preliminary data.</text>
</comment>
<protein>
    <submittedName>
        <fullName evidence="1">Uncharacterized protein</fullName>
    </submittedName>
</protein>
<sequence length="122" mass="13827">MDDRGPSPSLSCSLCDAESVSSWQTCFRTETSDLQKEDDVPIQPSTASETPWNMSKLLSMSLKGIQTEHGRILRRSKGLEKKLEPLFYDLDFWSSYAQIEQLQVQGIALEAHEQFVKDSRKG</sequence>
<name>T0JUQ6_COLGC</name>
<reference evidence="2" key="1">
    <citation type="journal article" date="2013" name="Mol. Plant Microbe Interact.">
        <title>Global aspects of pacC regulation of pathogenicity genes in Colletotrichum gloeosporioides as revealed by transcriptome analysis.</title>
        <authorList>
            <person name="Alkan N."/>
            <person name="Meng X."/>
            <person name="Friedlander G."/>
            <person name="Reuveni E."/>
            <person name="Sukno S."/>
            <person name="Sherman A."/>
            <person name="Thon M."/>
            <person name="Fluhr R."/>
            <person name="Prusky D."/>
        </authorList>
    </citation>
    <scope>NUCLEOTIDE SEQUENCE [LARGE SCALE GENOMIC DNA]</scope>
    <source>
        <strain evidence="2">Cg-14</strain>
    </source>
</reference>
<evidence type="ECO:0000313" key="1">
    <source>
        <dbReference type="EMBL" id="EQB46702.1"/>
    </source>
</evidence>
<dbReference type="AlphaFoldDB" id="T0JUQ6"/>
<evidence type="ECO:0000313" key="2">
    <source>
        <dbReference type="Proteomes" id="UP000015530"/>
    </source>
</evidence>
<dbReference type="EMBL" id="AMYD01003287">
    <property type="protein sequence ID" value="EQB46702.1"/>
    <property type="molecule type" value="Genomic_DNA"/>
</dbReference>
<dbReference type="OrthoDB" id="5386595at2759"/>
<dbReference type="HOGENOM" id="CLU_2026542_0_0_1"/>